<evidence type="ECO:0000256" key="5">
    <source>
        <dbReference type="ARBA" id="ARBA00022825"/>
    </source>
</evidence>
<evidence type="ECO:0000256" key="6">
    <source>
        <dbReference type="HAMAP-Rule" id="MF_00444"/>
    </source>
</evidence>
<evidence type="ECO:0000256" key="7">
    <source>
        <dbReference type="PROSITE-ProRule" id="PRU10085"/>
    </source>
</evidence>
<comment type="similarity">
    <text evidence="1 6 8">Belongs to the peptidase S14 family.</text>
</comment>
<evidence type="ECO:0000256" key="2">
    <source>
        <dbReference type="ARBA" id="ARBA00022640"/>
    </source>
</evidence>
<feature type="active site" evidence="6">
    <location>
        <position position="141"/>
    </location>
</feature>
<organism evidence="10">
    <name type="scientific">Pelargonium transvaalense</name>
    <dbReference type="NCBI Taxonomy" id="158603"/>
    <lineage>
        <taxon>Eukaryota</taxon>
        <taxon>Viridiplantae</taxon>
        <taxon>Streptophyta</taxon>
        <taxon>Embryophyta</taxon>
        <taxon>Tracheophyta</taxon>
        <taxon>Spermatophyta</taxon>
        <taxon>Magnoliopsida</taxon>
        <taxon>eudicotyledons</taxon>
        <taxon>Gunneridae</taxon>
        <taxon>Pentapetalae</taxon>
        <taxon>rosids</taxon>
        <taxon>malvids</taxon>
        <taxon>Geraniales</taxon>
        <taxon>Geraniaceae</taxon>
        <taxon>Pelargonium</taxon>
    </lineage>
</organism>
<accession>A0A1B0PUM7</accession>
<dbReference type="InterPro" id="IPR029045">
    <property type="entry name" value="ClpP/crotonase-like_dom_sf"/>
</dbReference>
<dbReference type="InterPro" id="IPR001907">
    <property type="entry name" value="ClpP"/>
</dbReference>
<dbReference type="GO" id="GO:0009368">
    <property type="term" value="C:endopeptidase Clp complex"/>
    <property type="evidence" value="ECO:0007669"/>
    <property type="project" value="TreeGrafter"/>
</dbReference>
<keyword evidence="3 6" id="KW-0645">Protease</keyword>
<keyword evidence="2 10" id="KW-0934">Plastid</keyword>
<keyword evidence="4 6" id="KW-0378">Hydrolase</keyword>
<dbReference type="PROSITE" id="PS00381">
    <property type="entry name" value="CLP_PROTEASE_SER"/>
    <property type="match status" value="1"/>
</dbReference>
<name>A0A1B0PUM7_9ROSI</name>
<dbReference type="PANTHER" id="PTHR10381:SF15">
    <property type="entry name" value="CHLOROPLASTIC ATP-DEPENDENT CLP PROTEASE PROTEOLYTIC SUBUNIT 1"/>
    <property type="match status" value="1"/>
</dbReference>
<dbReference type="CDD" id="cd07017">
    <property type="entry name" value="S14_ClpP_2"/>
    <property type="match status" value="1"/>
</dbReference>
<dbReference type="Gene3D" id="3.90.226.10">
    <property type="entry name" value="2-enoyl-CoA Hydratase, Chain A, domain 1"/>
    <property type="match status" value="1"/>
</dbReference>
<dbReference type="SUPFAM" id="SSF52096">
    <property type="entry name" value="ClpP/crotonase"/>
    <property type="match status" value="1"/>
</dbReference>
<dbReference type="GeneID" id="29077537"/>
<dbReference type="GO" id="GO:0009570">
    <property type="term" value="C:chloroplast stroma"/>
    <property type="evidence" value="ECO:0007669"/>
    <property type="project" value="UniProtKB-SubCell"/>
</dbReference>
<evidence type="ECO:0000313" key="10">
    <source>
        <dbReference type="EMBL" id="AJC00068.1"/>
    </source>
</evidence>
<dbReference type="AlphaFoldDB" id="A0A1B0PUM7"/>
<dbReference type="EMBL" id="KM527900">
    <property type="protein sequence ID" value="AJC00068.1"/>
    <property type="molecule type" value="Genomic_DNA"/>
</dbReference>
<comment type="subunit">
    <text evidence="6">Component of the chloroplastic Clp protease core complex.</text>
</comment>
<keyword evidence="10" id="KW-0150">Chloroplast</keyword>
<comment type="function">
    <text evidence="6">Cleaves peptides in various proteins in a process that requires ATP hydrolysis. Has a chymotrypsin-like activity. Plays a major role in the degradation of misfolded proteins.</text>
</comment>
<feature type="active site" description="Nucleophile" evidence="6">
    <location>
        <position position="116"/>
    </location>
</feature>
<dbReference type="RefSeq" id="YP_009300171.1">
    <property type="nucleotide sequence ID" value="NC_031206.1"/>
</dbReference>
<dbReference type="GO" id="GO:0004176">
    <property type="term" value="F:ATP-dependent peptidase activity"/>
    <property type="evidence" value="ECO:0007669"/>
    <property type="project" value="InterPro"/>
</dbReference>
<geneLocation type="chloroplast" evidence="10"/>
<dbReference type="PANTHER" id="PTHR10381">
    <property type="entry name" value="ATP-DEPENDENT CLP PROTEASE PROTEOLYTIC SUBUNIT"/>
    <property type="match status" value="1"/>
</dbReference>
<dbReference type="GO" id="GO:0006515">
    <property type="term" value="P:protein quality control for misfolded or incompletely synthesized proteins"/>
    <property type="evidence" value="ECO:0007669"/>
    <property type="project" value="TreeGrafter"/>
</dbReference>
<evidence type="ECO:0000256" key="1">
    <source>
        <dbReference type="ARBA" id="ARBA00007039"/>
    </source>
</evidence>
<dbReference type="HAMAP" id="MF_00444">
    <property type="entry name" value="ClpP"/>
    <property type="match status" value="1"/>
</dbReference>
<dbReference type="GeneID" id="29077557"/>
<protein>
    <recommendedName>
        <fullName evidence="6 8">ATP-dependent Clp protease proteolytic subunit</fullName>
        <ecNumber evidence="6">3.4.21.92</ecNumber>
    </recommendedName>
    <alternativeName>
        <fullName evidence="6">Endopeptidase Clp</fullName>
    </alternativeName>
</protein>
<proteinExistence type="inferred from homology"/>
<dbReference type="GO" id="GO:0051117">
    <property type="term" value="F:ATPase binding"/>
    <property type="evidence" value="ECO:0007669"/>
    <property type="project" value="TreeGrafter"/>
</dbReference>
<comment type="catalytic activity">
    <reaction evidence="6 7">
        <text>Hydrolysis of proteins to small peptides in the presence of ATP and magnesium. alpha-casein is the usual test substrate. In the absence of ATP, only oligopeptides shorter than five residues are hydrolyzed (such as succinyl-Leu-Tyr-|-NHMec, and Leu-Tyr-Leu-|-Tyr-Trp, in which cleavage of the -Tyr-|-Leu- and -Tyr-|-Trp bonds also occurs).</text>
        <dbReference type="EC" id="3.4.21.92"/>
    </reaction>
</comment>
<dbReference type="InterPro" id="IPR023562">
    <property type="entry name" value="ClpP/TepA"/>
</dbReference>
<feature type="active site" evidence="7">
    <location>
        <position position="116"/>
    </location>
</feature>
<gene>
    <name evidence="6 10" type="primary">clpP</name>
</gene>
<dbReference type="GO" id="GO:0004252">
    <property type="term" value="F:serine-type endopeptidase activity"/>
    <property type="evidence" value="ECO:0007669"/>
    <property type="project" value="UniProtKB-UniRule"/>
</dbReference>
<sequence length="219" mass="24883">MPVGVPKVPFLNPNPDPEPDSVEEELDSMEEKATWVDLYNRLYRQRLLFLGKDLEEEVANNIVGLMIHLNIEDPFWTQTLYINCLGGFIIPGLAIYDTIGFVEPDVKTICLGIAASMASVVLVGGTVTERCAFPNARVMIHEPRVKDFEDEFSEVLLEGQVFKKLRDTIVYIYIQRTNKPAWVIVRDLQKDTFMSATEAITYGILDGVYVSEDEDEEWS</sequence>
<comment type="subcellular location">
    <subcellularLocation>
        <location evidence="6">Plastid</location>
        <location evidence="6">Chloroplast stroma</location>
    </subcellularLocation>
</comment>
<dbReference type="EMBL" id="KM527900">
    <property type="protein sequence ID" value="AJC00086.1"/>
    <property type="molecule type" value="Genomic_DNA"/>
</dbReference>
<dbReference type="InterPro" id="IPR018215">
    <property type="entry name" value="ClpP_Ser_AS"/>
</dbReference>
<evidence type="ECO:0000256" key="8">
    <source>
        <dbReference type="RuleBase" id="RU003567"/>
    </source>
</evidence>
<dbReference type="PRINTS" id="PR00127">
    <property type="entry name" value="CLPPROTEASEP"/>
</dbReference>
<evidence type="ECO:0000256" key="3">
    <source>
        <dbReference type="ARBA" id="ARBA00022670"/>
    </source>
</evidence>
<dbReference type="Pfam" id="PF00574">
    <property type="entry name" value="CLP_protease"/>
    <property type="match status" value="1"/>
</dbReference>
<evidence type="ECO:0000256" key="4">
    <source>
        <dbReference type="ARBA" id="ARBA00022801"/>
    </source>
</evidence>
<dbReference type="RefSeq" id="YP_009300152.1">
    <property type="nucleotide sequence ID" value="NC_031206.1"/>
</dbReference>
<feature type="region of interest" description="Disordered" evidence="9">
    <location>
        <begin position="1"/>
        <end position="22"/>
    </location>
</feature>
<dbReference type="EC" id="3.4.21.92" evidence="6"/>
<evidence type="ECO:0000256" key="9">
    <source>
        <dbReference type="SAM" id="MobiDB-lite"/>
    </source>
</evidence>
<reference evidence="10" key="1">
    <citation type="submission" date="2014-09" db="EMBL/GenBank/DDBJ databases">
        <title>Plastid Genome Evolution in Pelargonium (Geraniaceae).</title>
        <authorList>
            <person name="Weng M.-L."/>
            <person name="Jansen R.K."/>
        </authorList>
    </citation>
    <scope>NUCLEOTIDE SEQUENCE</scope>
</reference>
<keyword evidence="5 6" id="KW-0720">Serine protease</keyword>